<dbReference type="RefSeq" id="WP_157751911.1">
    <property type="nucleotide sequence ID" value="NZ_BOMJ01000003.1"/>
</dbReference>
<reference evidence="3 4" key="1">
    <citation type="submission" date="2016-10" db="EMBL/GenBank/DDBJ databases">
        <authorList>
            <person name="de Groot N.N."/>
        </authorList>
    </citation>
    <scope>NUCLEOTIDE SEQUENCE [LARGE SCALE GENOMIC DNA]</scope>
    <source>
        <strain evidence="3 4">DSM 43941</strain>
    </source>
</reference>
<dbReference type="Proteomes" id="UP000198688">
    <property type="component" value="Chromosome I"/>
</dbReference>
<dbReference type="EMBL" id="LT629758">
    <property type="protein sequence ID" value="SDT74416.1"/>
    <property type="molecule type" value="Genomic_DNA"/>
</dbReference>
<feature type="transmembrane region" description="Helical" evidence="1">
    <location>
        <begin position="41"/>
        <end position="61"/>
    </location>
</feature>
<feature type="signal peptide" evidence="2">
    <location>
        <begin position="1"/>
        <end position="28"/>
    </location>
</feature>
<gene>
    <name evidence="3" type="ORF">SAMN04489716_6975</name>
</gene>
<keyword evidence="1" id="KW-1133">Transmembrane helix</keyword>
<proteinExistence type="predicted"/>
<keyword evidence="2" id="KW-0732">Signal</keyword>
<accession>A0A1H2CWL2</accession>
<feature type="chain" id="PRO_5009271554" description="Holin" evidence="2">
    <location>
        <begin position="29"/>
        <end position="128"/>
    </location>
</feature>
<evidence type="ECO:0000313" key="4">
    <source>
        <dbReference type="Proteomes" id="UP000198688"/>
    </source>
</evidence>
<keyword evidence="1" id="KW-0812">Transmembrane</keyword>
<dbReference type="AlphaFoldDB" id="A0A1H2CWL2"/>
<organism evidence="3 4">
    <name type="scientific">Actinoplanes derwentensis</name>
    <dbReference type="NCBI Taxonomy" id="113562"/>
    <lineage>
        <taxon>Bacteria</taxon>
        <taxon>Bacillati</taxon>
        <taxon>Actinomycetota</taxon>
        <taxon>Actinomycetes</taxon>
        <taxon>Micromonosporales</taxon>
        <taxon>Micromonosporaceae</taxon>
        <taxon>Actinoplanes</taxon>
    </lineage>
</organism>
<evidence type="ECO:0000313" key="3">
    <source>
        <dbReference type="EMBL" id="SDT74416.1"/>
    </source>
</evidence>
<keyword evidence="1" id="KW-0472">Membrane</keyword>
<protein>
    <recommendedName>
        <fullName evidence="5">Holin</fullName>
    </recommendedName>
</protein>
<evidence type="ECO:0000256" key="2">
    <source>
        <dbReference type="SAM" id="SignalP"/>
    </source>
</evidence>
<evidence type="ECO:0000256" key="1">
    <source>
        <dbReference type="SAM" id="Phobius"/>
    </source>
</evidence>
<dbReference type="STRING" id="113562.SAMN04489716_6975"/>
<keyword evidence="4" id="KW-1185">Reference proteome</keyword>
<evidence type="ECO:0008006" key="5">
    <source>
        <dbReference type="Google" id="ProtNLM"/>
    </source>
</evidence>
<sequence>MSRLKALLTKYGKALVPAAIAVVTAAQAPLTDHQISTQEVIAFLIAVNATFSVYVVPVLHYRYAKTTVGVFNAVLMALATAVIGGIDWHDATQLVLAALMALGVKVADAESVGRPVDGEIVDSPVTAL</sequence>
<feature type="transmembrane region" description="Helical" evidence="1">
    <location>
        <begin position="68"/>
        <end position="86"/>
    </location>
</feature>
<name>A0A1H2CWL2_9ACTN</name>